<keyword evidence="2" id="KW-0378">Hydrolase</keyword>
<dbReference type="Pfam" id="PF00561">
    <property type="entry name" value="Abhydrolase_1"/>
    <property type="match status" value="1"/>
</dbReference>
<evidence type="ECO:0000313" key="2">
    <source>
        <dbReference type="EMBL" id="MEB5475825.1"/>
    </source>
</evidence>
<comment type="caution">
    <text evidence="2">The sequence shown here is derived from an EMBL/GenBank/DDBJ whole genome shotgun (WGS) entry which is preliminary data.</text>
</comment>
<dbReference type="Proteomes" id="UP001339883">
    <property type="component" value="Unassembled WGS sequence"/>
</dbReference>
<feature type="domain" description="AB hydrolase-1" evidence="1">
    <location>
        <begin position="3"/>
        <end position="126"/>
    </location>
</feature>
<evidence type="ECO:0000313" key="3">
    <source>
        <dbReference type="Proteomes" id="UP001339883"/>
    </source>
</evidence>
<dbReference type="InterPro" id="IPR050228">
    <property type="entry name" value="Carboxylesterase_BioH"/>
</dbReference>
<dbReference type="InterPro" id="IPR000073">
    <property type="entry name" value="AB_hydrolase_1"/>
</dbReference>
<organism evidence="2 3">
    <name type="scientific">Acinetobacter pollinis</name>
    <dbReference type="NCBI Taxonomy" id="2605270"/>
    <lineage>
        <taxon>Bacteria</taxon>
        <taxon>Pseudomonadati</taxon>
        <taxon>Pseudomonadota</taxon>
        <taxon>Gammaproteobacteria</taxon>
        <taxon>Moraxellales</taxon>
        <taxon>Moraxellaceae</taxon>
        <taxon>Acinetobacter</taxon>
    </lineage>
</organism>
<keyword evidence="3" id="KW-1185">Reference proteome</keyword>
<reference evidence="2 3" key="1">
    <citation type="submission" date="2019-08" db="EMBL/GenBank/DDBJ databases">
        <title>Five species of Acinetobacter isolated from floral nectar and animal pollinators.</title>
        <authorList>
            <person name="Hendry T.A."/>
        </authorList>
    </citation>
    <scope>NUCLEOTIDE SEQUENCE [LARGE SCALE GENOMIC DNA]</scope>
    <source>
        <strain evidence="2 3">MD18.27</strain>
    </source>
</reference>
<protein>
    <submittedName>
        <fullName evidence="2">Alpha/beta fold hydrolase</fullName>
    </submittedName>
</protein>
<dbReference type="InterPro" id="IPR029058">
    <property type="entry name" value="AB_hydrolase_fold"/>
</dbReference>
<dbReference type="SUPFAM" id="SSF53474">
    <property type="entry name" value="alpha/beta-Hydrolases"/>
    <property type="match status" value="1"/>
</dbReference>
<dbReference type="PANTHER" id="PTHR43194">
    <property type="entry name" value="HYDROLASE ALPHA/BETA FOLD FAMILY"/>
    <property type="match status" value="1"/>
</dbReference>
<dbReference type="EMBL" id="VTDN01000001">
    <property type="protein sequence ID" value="MEB5475825.1"/>
    <property type="molecule type" value="Genomic_DNA"/>
</dbReference>
<dbReference type="Gene3D" id="3.40.50.1820">
    <property type="entry name" value="alpha/beta hydrolase"/>
    <property type="match status" value="1"/>
</dbReference>
<sequence length="201" mass="22714">MSHFYFLPGASGNTHFWQPLLTKYLNTPHTCKIISYPGFYNEPPVPHIQSFEQLSDHVLLQIQCPSIVVAQSMGGLFAIRAALEAKSFMKGLVLVATSGGISLDEFDIDDWRADIQKQNAQMPDWFIETQANYEKELISIKIPVLLIWADEDPISPLAIALKLKSYLPQAELKVIPSTSHHFASLHSEEIKGYIDEHFDLF</sequence>
<dbReference type="GO" id="GO:0016787">
    <property type="term" value="F:hydrolase activity"/>
    <property type="evidence" value="ECO:0007669"/>
    <property type="project" value="UniProtKB-KW"/>
</dbReference>
<name>A0ABU6DQ45_9GAMM</name>
<gene>
    <name evidence="2" type="ORF">I2F25_01920</name>
</gene>
<dbReference type="RefSeq" id="WP_325774427.1">
    <property type="nucleotide sequence ID" value="NZ_VTDN01000001.1"/>
</dbReference>
<proteinExistence type="predicted"/>
<accession>A0ABU6DQ45</accession>
<dbReference type="PANTHER" id="PTHR43194:SF2">
    <property type="entry name" value="PEROXISOMAL MEMBRANE PROTEIN LPX1"/>
    <property type="match status" value="1"/>
</dbReference>
<evidence type="ECO:0000259" key="1">
    <source>
        <dbReference type="Pfam" id="PF00561"/>
    </source>
</evidence>